<evidence type="ECO:0000256" key="7">
    <source>
        <dbReference type="ARBA" id="ARBA00022989"/>
    </source>
</evidence>
<sequence>MYLLLGLIGIACVLVGRAISVLIPIRIGSFLASYPKGTVTLLTWGGLRGAISIALAFLLPAGQERQLILTSTYIVVIFSILVQGLTFGPLLRKLVPPAHDG</sequence>
<evidence type="ECO:0000313" key="15">
    <source>
        <dbReference type="Proteomes" id="UP000494365"/>
    </source>
</evidence>
<name>A0A6S7BWV7_9BURK</name>
<comment type="subcellular location">
    <subcellularLocation>
        <location evidence="1">Cell membrane</location>
        <topology evidence="1">Multi-pass membrane protein</topology>
    </subcellularLocation>
</comment>
<evidence type="ECO:0000256" key="1">
    <source>
        <dbReference type="ARBA" id="ARBA00004651"/>
    </source>
</evidence>
<evidence type="ECO:0000256" key="5">
    <source>
        <dbReference type="ARBA" id="ARBA00022475"/>
    </source>
</evidence>
<dbReference type="AlphaFoldDB" id="A0A6S7BWV7"/>
<evidence type="ECO:0000256" key="8">
    <source>
        <dbReference type="ARBA" id="ARBA00023053"/>
    </source>
</evidence>
<evidence type="ECO:0000256" key="2">
    <source>
        <dbReference type="ARBA" id="ARBA00007367"/>
    </source>
</evidence>
<dbReference type="InterPro" id="IPR006153">
    <property type="entry name" value="Cation/H_exchanger_TM"/>
</dbReference>
<evidence type="ECO:0000256" key="4">
    <source>
        <dbReference type="ARBA" id="ARBA00022449"/>
    </source>
</evidence>
<feature type="transmembrane region" description="Helical" evidence="12">
    <location>
        <begin position="73"/>
        <end position="91"/>
    </location>
</feature>
<accession>A0A6S7BWV7</accession>
<evidence type="ECO:0000256" key="10">
    <source>
        <dbReference type="ARBA" id="ARBA00023136"/>
    </source>
</evidence>
<reference evidence="14 15" key="1">
    <citation type="submission" date="2020-04" db="EMBL/GenBank/DDBJ databases">
        <authorList>
            <person name="De Canck E."/>
        </authorList>
    </citation>
    <scope>NUCLEOTIDE SEQUENCE [LARGE SCALE GENOMIC DNA]</scope>
    <source>
        <strain evidence="14 15">LMG 28614</strain>
    </source>
</reference>
<comment type="similarity">
    <text evidence="2">Belongs to the monovalent cation:proton antiporter 1 (CPA1) transporter (TC 2.A.36) family.</text>
</comment>
<evidence type="ECO:0000313" key="14">
    <source>
        <dbReference type="EMBL" id="CAB3806285.1"/>
    </source>
</evidence>
<feature type="transmembrane region" description="Helical" evidence="12">
    <location>
        <begin position="42"/>
        <end position="61"/>
    </location>
</feature>
<dbReference type="GO" id="GO:0051453">
    <property type="term" value="P:regulation of intracellular pH"/>
    <property type="evidence" value="ECO:0007669"/>
    <property type="project" value="TreeGrafter"/>
</dbReference>
<keyword evidence="9" id="KW-0406">Ion transport</keyword>
<evidence type="ECO:0000259" key="13">
    <source>
        <dbReference type="Pfam" id="PF00999"/>
    </source>
</evidence>
<keyword evidence="3" id="KW-0813">Transport</keyword>
<dbReference type="GO" id="GO:0098719">
    <property type="term" value="P:sodium ion import across plasma membrane"/>
    <property type="evidence" value="ECO:0007669"/>
    <property type="project" value="TreeGrafter"/>
</dbReference>
<keyword evidence="6 12" id="KW-0812">Transmembrane</keyword>
<dbReference type="EMBL" id="CADIKK010000045">
    <property type="protein sequence ID" value="CAB3806285.1"/>
    <property type="molecule type" value="Genomic_DNA"/>
</dbReference>
<evidence type="ECO:0000256" key="3">
    <source>
        <dbReference type="ARBA" id="ARBA00022448"/>
    </source>
</evidence>
<keyword evidence="11" id="KW-0739">Sodium transport</keyword>
<keyword evidence="8" id="KW-0915">Sodium</keyword>
<dbReference type="InterPro" id="IPR018422">
    <property type="entry name" value="Cation/H_exchanger_CPA1"/>
</dbReference>
<evidence type="ECO:0000256" key="9">
    <source>
        <dbReference type="ARBA" id="ARBA00023065"/>
    </source>
</evidence>
<dbReference type="Proteomes" id="UP000494365">
    <property type="component" value="Unassembled WGS sequence"/>
</dbReference>
<keyword evidence="7 12" id="KW-1133">Transmembrane helix</keyword>
<dbReference type="PANTHER" id="PTHR10110:SF195">
    <property type="entry name" value="NA(+)_H(+) ANTIPORTER NHAS2"/>
    <property type="match status" value="1"/>
</dbReference>
<dbReference type="PANTHER" id="PTHR10110">
    <property type="entry name" value="SODIUM/HYDROGEN EXCHANGER"/>
    <property type="match status" value="1"/>
</dbReference>
<evidence type="ECO:0000256" key="6">
    <source>
        <dbReference type="ARBA" id="ARBA00022692"/>
    </source>
</evidence>
<dbReference type="Pfam" id="PF00999">
    <property type="entry name" value="Na_H_Exchanger"/>
    <property type="match status" value="1"/>
</dbReference>
<proteinExistence type="inferred from homology"/>
<keyword evidence="5" id="KW-1003">Cell membrane</keyword>
<feature type="domain" description="Cation/H+ exchanger transmembrane" evidence="13">
    <location>
        <begin position="5"/>
        <end position="93"/>
    </location>
</feature>
<keyword evidence="4" id="KW-0050">Antiport</keyword>
<keyword evidence="10 12" id="KW-0472">Membrane</keyword>
<organism evidence="14 15">
    <name type="scientific">Paraburkholderia ultramafica</name>
    <dbReference type="NCBI Taxonomy" id="1544867"/>
    <lineage>
        <taxon>Bacteria</taxon>
        <taxon>Pseudomonadati</taxon>
        <taxon>Pseudomonadota</taxon>
        <taxon>Betaproteobacteria</taxon>
        <taxon>Burkholderiales</taxon>
        <taxon>Burkholderiaceae</taxon>
        <taxon>Paraburkholderia</taxon>
    </lineage>
</organism>
<evidence type="ECO:0000256" key="11">
    <source>
        <dbReference type="ARBA" id="ARBA00023201"/>
    </source>
</evidence>
<protein>
    <recommendedName>
        <fullName evidence="13">Cation/H+ exchanger transmembrane domain-containing protein</fullName>
    </recommendedName>
</protein>
<dbReference type="RefSeq" id="WP_175153283.1">
    <property type="nucleotide sequence ID" value="NZ_CADIKK010000045.1"/>
</dbReference>
<dbReference type="GO" id="GO:0005886">
    <property type="term" value="C:plasma membrane"/>
    <property type="evidence" value="ECO:0007669"/>
    <property type="project" value="UniProtKB-SubCell"/>
</dbReference>
<keyword evidence="15" id="KW-1185">Reference proteome</keyword>
<gene>
    <name evidence="14" type="ORF">LMG28614_06359</name>
</gene>
<evidence type="ECO:0000256" key="12">
    <source>
        <dbReference type="SAM" id="Phobius"/>
    </source>
</evidence>
<dbReference type="GO" id="GO:0015386">
    <property type="term" value="F:potassium:proton antiporter activity"/>
    <property type="evidence" value="ECO:0007669"/>
    <property type="project" value="TreeGrafter"/>
</dbReference>
<dbReference type="GO" id="GO:0015385">
    <property type="term" value="F:sodium:proton antiporter activity"/>
    <property type="evidence" value="ECO:0007669"/>
    <property type="project" value="InterPro"/>
</dbReference>